<evidence type="ECO:0000313" key="6">
    <source>
        <dbReference type="Proteomes" id="UP000256862"/>
    </source>
</evidence>
<keyword evidence="2" id="KW-0503">Monooxygenase</keyword>
<dbReference type="EMBL" id="OGUS01000115">
    <property type="protein sequence ID" value="SPC12474.1"/>
    <property type="molecule type" value="Genomic_DNA"/>
</dbReference>
<dbReference type="GO" id="GO:0036199">
    <property type="term" value="F:cholest-4-en-3-one 26-monooxygenase activity"/>
    <property type="evidence" value="ECO:0007669"/>
    <property type="project" value="TreeGrafter"/>
</dbReference>
<dbReference type="PANTHER" id="PTHR46696:SF4">
    <property type="entry name" value="BIOTIN BIOSYNTHESIS CYTOCHROME P450"/>
    <property type="match status" value="1"/>
</dbReference>
<dbReference type="GeneID" id="303492010"/>
<accession>A0A375FZE5</accession>
<keyword evidence="7" id="KW-1185">Reference proteome</keyword>
<organism evidence="5">
    <name type="scientific">Cupriavidus oxalaticus</name>
    <dbReference type="NCBI Taxonomy" id="96344"/>
    <lineage>
        <taxon>Bacteria</taxon>
        <taxon>Pseudomonadati</taxon>
        <taxon>Pseudomonadota</taxon>
        <taxon>Betaproteobacteria</taxon>
        <taxon>Burkholderiales</taxon>
        <taxon>Burkholderiaceae</taxon>
        <taxon>Cupriavidus</taxon>
    </lineage>
</organism>
<evidence type="ECO:0000256" key="1">
    <source>
        <dbReference type="ARBA" id="ARBA00010617"/>
    </source>
</evidence>
<evidence type="ECO:0000313" key="5">
    <source>
        <dbReference type="EMBL" id="SPC12474.1"/>
    </source>
</evidence>
<gene>
    <name evidence="5" type="ORF">CO2235_150129</name>
    <name evidence="4" type="ORF">CO2235_U590117</name>
    <name evidence="3" type="ORF">JTE92_20880</name>
</gene>
<dbReference type="GO" id="GO:0020037">
    <property type="term" value="F:heme binding"/>
    <property type="evidence" value="ECO:0007669"/>
    <property type="project" value="InterPro"/>
</dbReference>
<dbReference type="Proteomes" id="UP000623307">
    <property type="component" value="Chromosome 2"/>
</dbReference>
<dbReference type="Gene3D" id="1.10.630.10">
    <property type="entry name" value="Cytochrome P450"/>
    <property type="match status" value="1"/>
</dbReference>
<keyword evidence="2" id="KW-0479">Metal-binding</keyword>
<proteinExistence type="inferred from homology"/>
<dbReference type="InterPro" id="IPR001128">
    <property type="entry name" value="Cyt_P450"/>
</dbReference>
<dbReference type="PROSITE" id="PS00086">
    <property type="entry name" value="CYTOCHROME_P450"/>
    <property type="match status" value="1"/>
</dbReference>
<protein>
    <submittedName>
        <fullName evidence="3">Cytochrome P450</fullName>
    </submittedName>
</protein>
<dbReference type="GO" id="GO:0006707">
    <property type="term" value="P:cholesterol catabolic process"/>
    <property type="evidence" value="ECO:0007669"/>
    <property type="project" value="TreeGrafter"/>
</dbReference>
<dbReference type="PRINTS" id="PR00359">
    <property type="entry name" value="BP450"/>
</dbReference>
<comment type="similarity">
    <text evidence="1 2">Belongs to the cytochrome P450 family.</text>
</comment>
<reference evidence="5" key="2">
    <citation type="submission" date="2018-01" db="EMBL/GenBank/DDBJ databases">
        <authorList>
            <person name="Clerissi C."/>
        </authorList>
    </citation>
    <scope>NUCLEOTIDE SEQUENCE</scope>
    <source>
        <strain evidence="5">Cupriavidus oxalaticus LMG 2235</strain>
    </source>
</reference>
<dbReference type="AlphaFoldDB" id="A0A375FZE5"/>
<reference evidence="3 7" key="3">
    <citation type="submission" date="2021-02" db="EMBL/GenBank/DDBJ databases">
        <title>Complete Genome Sequence of Cupriavidus oxalaticus Strain Ox1, a Soil Oxalate-Degrading Species.</title>
        <authorList>
            <person name="Palmieri F."/>
            <person name="Udriet P."/>
            <person name="Deuasquier M."/>
            <person name="Beaudoing E."/>
            <person name="Johnson S.L."/>
            <person name="Davenport K.W."/>
            <person name="Chain P.S."/>
            <person name="Bindschedler S."/>
            <person name="Junier P."/>
        </authorList>
    </citation>
    <scope>NUCLEOTIDE SEQUENCE [LARGE SCALE GENOMIC DNA]</scope>
    <source>
        <strain evidence="3 7">Ox1</strain>
    </source>
</reference>
<dbReference type="SUPFAM" id="SSF48264">
    <property type="entry name" value="Cytochrome P450"/>
    <property type="match status" value="1"/>
</dbReference>
<dbReference type="GO" id="GO:0008395">
    <property type="term" value="F:steroid hydroxylase activity"/>
    <property type="evidence" value="ECO:0007669"/>
    <property type="project" value="TreeGrafter"/>
</dbReference>
<dbReference type="EMBL" id="OGUS01000064">
    <property type="protein sequence ID" value="SPC06541.1"/>
    <property type="molecule type" value="Genomic_DNA"/>
</dbReference>
<evidence type="ECO:0000313" key="4">
    <source>
        <dbReference type="EMBL" id="SPC06541.1"/>
    </source>
</evidence>
<dbReference type="OrthoDB" id="4168525at2"/>
<sequence>MTAAQSLRTLPEPYLEYARLRREMPVFHDAEADAWIVSRFDDVRTVLRDHQHFSSRILAQDSFEIRSPVDGSVLPNEETLLASDPPRHDALRMHVGRLFAPERLAACEAAAHRELDRIVVRLVQGKRFEIVQDVCEPVVAAVLASAFGLESGWHACVAQWLQVSGHCNARSRPASLKADFDAMLDEIWRAAAHCPDAGLGIFMAACRRGEVDARHVLDLTVTLLKGGADTTTYLVGNVLALLAEQPCLVSDIRRDPALIPALIEASLRRDSPVQLTIRVTTADVELDGHRIPANSRVLLLLGSANRDEAVFGSEDDIHLGRREKSHLAFGAGPHRCPGVALARMQGRVIIQALTTRLPDFRLVPGNAREVDLRALRGFERMEAEFMALSR</sequence>
<evidence type="ECO:0000313" key="7">
    <source>
        <dbReference type="Proteomes" id="UP000623307"/>
    </source>
</evidence>
<dbReference type="PANTHER" id="PTHR46696">
    <property type="entry name" value="P450, PUTATIVE (EUROFUNG)-RELATED"/>
    <property type="match status" value="1"/>
</dbReference>
<dbReference type="GO" id="GO:0005506">
    <property type="term" value="F:iron ion binding"/>
    <property type="evidence" value="ECO:0007669"/>
    <property type="project" value="InterPro"/>
</dbReference>
<name>A0A375FZE5_9BURK</name>
<keyword evidence="2" id="KW-0408">Iron</keyword>
<dbReference type="Proteomes" id="UP000256862">
    <property type="component" value="Chromosome CO2235"/>
</dbReference>
<dbReference type="EMBL" id="CP069812">
    <property type="protein sequence ID" value="QRQ95853.1"/>
    <property type="molecule type" value="Genomic_DNA"/>
</dbReference>
<dbReference type="Pfam" id="PF00067">
    <property type="entry name" value="p450"/>
    <property type="match status" value="1"/>
</dbReference>
<dbReference type="InterPro" id="IPR017972">
    <property type="entry name" value="Cyt_P450_CS"/>
</dbReference>
<dbReference type="InterPro" id="IPR036396">
    <property type="entry name" value="Cyt_P450_sf"/>
</dbReference>
<reference evidence="6" key="1">
    <citation type="submission" date="2018-01" db="EMBL/GenBank/DDBJ databases">
        <authorList>
            <person name="Gaut B.S."/>
            <person name="Morton B.R."/>
            <person name="Clegg M.T."/>
            <person name="Duvall M.R."/>
        </authorList>
    </citation>
    <scope>NUCLEOTIDE SEQUENCE [LARGE SCALE GENOMIC DNA]</scope>
</reference>
<dbReference type="RefSeq" id="WP_063238838.1">
    <property type="nucleotide sequence ID" value="NZ_CP069810.1"/>
</dbReference>
<keyword evidence="2" id="KW-0560">Oxidoreductase</keyword>
<dbReference type="InterPro" id="IPR002397">
    <property type="entry name" value="Cyt_P450_B"/>
</dbReference>
<evidence type="ECO:0000313" key="3">
    <source>
        <dbReference type="EMBL" id="QRQ95853.1"/>
    </source>
</evidence>
<evidence type="ECO:0000256" key="2">
    <source>
        <dbReference type="RuleBase" id="RU000461"/>
    </source>
</evidence>
<keyword evidence="2" id="KW-0349">Heme</keyword>